<evidence type="ECO:0000256" key="1">
    <source>
        <dbReference type="SAM" id="MobiDB-lite"/>
    </source>
</evidence>
<organism evidence="2 3">
    <name type="scientific">Candidatus Chloroploca mongolica</name>
    <dbReference type="NCBI Taxonomy" id="2528176"/>
    <lineage>
        <taxon>Bacteria</taxon>
        <taxon>Bacillati</taxon>
        <taxon>Chloroflexota</taxon>
        <taxon>Chloroflexia</taxon>
        <taxon>Chloroflexales</taxon>
        <taxon>Chloroflexineae</taxon>
        <taxon>Oscillochloridaceae</taxon>
        <taxon>Candidatus Chloroploca</taxon>
    </lineage>
</organism>
<reference evidence="2 3" key="1">
    <citation type="submission" date="2021-03" db="EMBL/GenBank/DDBJ databases">
        <authorList>
            <person name="Grouzdev D.S."/>
        </authorList>
    </citation>
    <scope>NUCLEOTIDE SEQUENCE [LARGE SCALE GENOMIC DNA]</scope>
    <source>
        <strain evidence="2 3">M50-1</strain>
    </source>
</reference>
<dbReference type="Proteomes" id="UP001193081">
    <property type="component" value="Unassembled WGS sequence"/>
</dbReference>
<keyword evidence="3" id="KW-1185">Reference proteome</keyword>
<feature type="region of interest" description="Disordered" evidence="1">
    <location>
        <begin position="380"/>
        <end position="404"/>
    </location>
</feature>
<comment type="caution">
    <text evidence="2">The sequence shown here is derived from an EMBL/GenBank/DDBJ whole genome shotgun (WGS) entry which is preliminary data.</text>
</comment>
<protein>
    <submittedName>
        <fullName evidence="2">Uncharacterized protein</fullName>
    </submittedName>
</protein>
<sequence length="522" mass="55712">MPAPPFPQLTTTLPNGVVATVEAAPHDIDLAHWHRNSAVIITDNVVITLRLRRRDQLALTAQHAGAWLAASQVPMTPLLALALSTLTGELPEPWHLSILRFVGATLPPLNVPAHEPAALRAIRALVHAALHRETDDPGLDLGGDRWVVARMLGCYGEALWALRGADARRWGSLPLGAPTDPPLLRILVGMAGVMHRTAQRAGHVTLPLADGGHPTDAIIDWLALVAGPAPPPAALLPGGLGRVSTHTLVVGSATEPLTLDATRAEALRDLAAILLARVSRPAPRYLGEVLDLTIPPGLMAEVTAWNIARVRVIPHPEGLWVAVGGADDEAAAVAWWAATPASSERFPISFPPAAWLLMHAILAALWHDLCAEAIVMEPQPDAAPASRPPGARTPAERSPGGKRSVRLPPVRYLAHWGSDEDRALITAYVLAGHGYRRLPSGWEARQAKRDFQRRTTAAADRAHAHGLDAPPPGYTYVAPHQRPAGRSPTDAGLAAPRQVQARGLFTLRLGLRRNDDAAPLRA</sequence>
<evidence type="ECO:0000313" key="3">
    <source>
        <dbReference type="Proteomes" id="UP001193081"/>
    </source>
</evidence>
<evidence type="ECO:0000313" key="2">
    <source>
        <dbReference type="EMBL" id="MBP1468915.1"/>
    </source>
</evidence>
<dbReference type="EMBL" id="SIJK02000113">
    <property type="protein sequence ID" value="MBP1468915.1"/>
    <property type="molecule type" value="Genomic_DNA"/>
</dbReference>
<dbReference type="RefSeq" id="WP_135482147.1">
    <property type="nucleotide sequence ID" value="NZ_SIJK02000113.1"/>
</dbReference>
<proteinExistence type="predicted"/>
<gene>
    <name evidence="2" type="ORF">EYB53_024615</name>
</gene>
<accession>A0ABS4DHK3</accession>
<name>A0ABS4DHK3_9CHLR</name>